<dbReference type="Proteomes" id="UP000053989">
    <property type="component" value="Unassembled WGS sequence"/>
</dbReference>
<protein>
    <submittedName>
        <fullName evidence="2">Uncharacterized protein</fullName>
    </submittedName>
</protein>
<evidence type="ECO:0000256" key="1">
    <source>
        <dbReference type="SAM" id="MobiDB-lite"/>
    </source>
</evidence>
<reference evidence="2 3" key="1">
    <citation type="submission" date="2014-04" db="EMBL/GenBank/DDBJ databases">
        <authorList>
            <consortium name="DOE Joint Genome Institute"/>
            <person name="Kuo A."/>
            <person name="Kohler A."/>
            <person name="Nagy L.G."/>
            <person name="Floudas D."/>
            <person name="Copeland A."/>
            <person name="Barry K.W."/>
            <person name="Cichocki N."/>
            <person name="Veneault-Fourrey C."/>
            <person name="LaButti K."/>
            <person name="Lindquist E.A."/>
            <person name="Lipzen A."/>
            <person name="Lundell T."/>
            <person name="Morin E."/>
            <person name="Murat C."/>
            <person name="Sun H."/>
            <person name="Tunlid A."/>
            <person name="Henrissat B."/>
            <person name="Grigoriev I.V."/>
            <person name="Hibbett D.S."/>
            <person name="Martin F."/>
            <person name="Nordberg H.P."/>
            <person name="Cantor M.N."/>
            <person name="Hua S.X."/>
        </authorList>
    </citation>
    <scope>NUCLEOTIDE SEQUENCE [LARGE SCALE GENOMIC DNA]</scope>
    <source>
        <strain evidence="2 3">Foug A</strain>
    </source>
</reference>
<feature type="compositionally biased region" description="Low complexity" evidence="1">
    <location>
        <begin position="86"/>
        <end position="101"/>
    </location>
</feature>
<dbReference type="EMBL" id="KN822021">
    <property type="protein sequence ID" value="KIM65590.1"/>
    <property type="molecule type" value="Genomic_DNA"/>
</dbReference>
<sequence length="166" mass="17916">MSRQPNLAALSMFCQRSMGWPLDALQLRLMDVRIGVVVRVLLQLPGEIDSLALQHGIHVMSYHDGSLPVYNISMPSHLLPAPPSDAAPSSSNTHMSSPSDHSGYDMEIPAVVLDSLWPDLAHSLSRSAGMESVGEDARSMPEEGVIDLTVKAPCFNAEVIDLTGKD</sequence>
<feature type="region of interest" description="Disordered" evidence="1">
    <location>
        <begin position="81"/>
        <end position="101"/>
    </location>
</feature>
<evidence type="ECO:0000313" key="2">
    <source>
        <dbReference type="EMBL" id="KIM65590.1"/>
    </source>
</evidence>
<evidence type="ECO:0000313" key="3">
    <source>
        <dbReference type="Proteomes" id="UP000053989"/>
    </source>
</evidence>
<keyword evidence="3" id="KW-1185">Reference proteome</keyword>
<organism evidence="2 3">
    <name type="scientific">Scleroderma citrinum Foug A</name>
    <dbReference type="NCBI Taxonomy" id="1036808"/>
    <lineage>
        <taxon>Eukaryota</taxon>
        <taxon>Fungi</taxon>
        <taxon>Dikarya</taxon>
        <taxon>Basidiomycota</taxon>
        <taxon>Agaricomycotina</taxon>
        <taxon>Agaricomycetes</taxon>
        <taxon>Agaricomycetidae</taxon>
        <taxon>Boletales</taxon>
        <taxon>Sclerodermatineae</taxon>
        <taxon>Sclerodermataceae</taxon>
        <taxon>Scleroderma</taxon>
    </lineage>
</organism>
<reference evidence="3" key="2">
    <citation type="submission" date="2015-01" db="EMBL/GenBank/DDBJ databases">
        <title>Evolutionary Origins and Diversification of the Mycorrhizal Mutualists.</title>
        <authorList>
            <consortium name="DOE Joint Genome Institute"/>
            <consortium name="Mycorrhizal Genomics Consortium"/>
            <person name="Kohler A."/>
            <person name="Kuo A."/>
            <person name="Nagy L.G."/>
            <person name="Floudas D."/>
            <person name="Copeland A."/>
            <person name="Barry K.W."/>
            <person name="Cichocki N."/>
            <person name="Veneault-Fourrey C."/>
            <person name="LaButti K."/>
            <person name="Lindquist E.A."/>
            <person name="Lipzen A."/>
            <person name="Lundell T."/>
            <person name="Morin E."/>
            <person name="Murat C."/>
            <person name="Riley R."/>
            <person name="Ohm R."/>
            <person name="Sun H."/>
            <person name="Tunlid A."/>
            <person name="Henrissat B."/>
            <person name="Grigoriev I.V."/>
            <person name="Hibbett D.S."/>
            <person name="Martin F."/>
        </authorList>
    </citation>
    <scope>NUCLEOTIDE SEQUENCE [LARGE SCALE GENOMIC DNA]</scope>
    <source>
        <strain evidence="3">Foug A</strain>
    </source>
</reference>
<proteinExistence type="predicted"/>
<gene>
    <name evidence="2" type="ORF">SCLCIDRAFT_22499</name>
</gene>
<dbReference type="InParanoid" id="A0A0C3DYI6"/>
<dbReference type="HOGENOM" id="CLU_1327074_0_0_1"/>
<name>A0A0C3DYI6_9AGAM</name>
<dbReference type="AlphaFoldDB" id="A0A0C3DYI6"/>
<accession>A0A0C3DYI6</accession>